<keyword evidence="1" id="KW-0805">Transcription regulation</keyword>
<protein>
    <submittedName>
        <fullName evidence="5">AraC family transcriptional regulator</fullName>
    </submittedName>
</protein>
<organism evidence="5 6">
    <name type="scientific">Sphingomonas arvum</name>
    <dbReference type="NCBI Taxonomy" id="2992113"/>
    <lineage>
        <taxon>Bacteria</taxon>
        <taxon>Pseudomonadati</taxon>
        <taxon>Pseudomonadota</taxon>
        <taxon>Alphaproteobacteria</taxon>
        <taxon>Sphingomonadales</taxon>
        <taxon>Sphingomonadaceae</taxon>
        <taxon>Sphingomonas</taxon>
    </lineage>
</organism>
<keyword evidence="3" id="KW-0804">Transcription</keyword>
<sequence length="306" mass="34511">MSQEPHVRPWFAKNGQLDRYATFDAGSSGDSSLVVAQVVRENPDFGLTVPNSPKEEYLGSLFLGDWKDADVWVDGKAFLRSAAKPNSFGLFDLRRCWVTNLIQPFSAVHFHIPSKLFDELAQEFGLLAMSTLSTPFNPLPHDEVMFHLWRTLLPALERPAQSNRLFADHITSAICIHLATTYGEFRLPDIKVGLGLAAWQERRAKELLLDDISANPSLTEVSQACGMSKRHFARCFKASTGLPPHRWLLHRRVELAKNLLESSNDSLADIAARCGFADQSHLSRVFRRLGLNSPRAWRAMMKVRRT</sequence>
<evidence type="ECO:0000256" key="2">
    <source>
        <dbReference type="ARBA" id="ARBA00023125"/>
    </source>
</evidence>
<dbReference type="InterPro" id="IPR018060">
    <property type="entry name" value="HTH_AraC"/>
</dbReference>
<name>A0ABT3JDT2_9SPHN</name>
<dbReference type="PANTHER" id="PTHR46796">
    <property type="entry name" value="HTH-TYPE TRANSCRIPTIONAL ACTIVATOR RHAS-RELATED"/>
    <property type="match status" value="1"/>
</dbReference>
<comment type="caution">
    <text evidence="5">The sequence shown here is derived from an EMBL/GenBank/DDBJ whole genome shotgun (WGS) entry which is preliminary data.</text>
</comment>
<dbReference type="InterPro" id="IPR009057">
    <property type="entry name" value="Homeodomain-like_sf"/>
</dbReference>
<evidence type="ECO:0000313" key="6">
    <source>
        <dbReference type="Proteomes" id="UP001526246"/>
    </source>
</evidence>
<evidence type="ECO:0000256" key="3">
    <source>
        <dbReference type="ARBA" id="ARBA00023163"/>
    </source>
</evidence>
<dbReference type="Pfam" id="PF12833">
    <property type="entry name" value="HTH_18"/>
    <property type="match status" value="1"/>
</dbReference>
<proteinExistence type="predicted"/>
<dbReference type="Gene3D" id="1.10.10.60">
    <property type="entry name" value="Homeodomain-like"/>
    <property type="match status" value="2"/>
</dbReference>
<dbReference type="SUPFAM" id="SSF46689">
    <property type="entry name" value="Homeodomain-like"/>
    <property type="match status" value="2"/>
</dbReference>
<dbReference type="PANTHER" id="PTHR46796:SF14">
    <property type="entry name" value="TRANSCRIPTIONAL REGULATORY PROTEIN"/>
    <property type="match status" value="1"/>
</dbReference>
<reference evidence="5 6" key="1">
    <citation type="submission" date="2022-10" db="EMBL/GenBank/DDBJ databases">
        <title>Sphingomonas sp.</title>
        <authorList>
            <person name="Jin C."/>
        </authorList>
    </citation>
    <scope>NUCLEOTIDE SEQUENCE [LARGE SCALE GENOMIC DNA]</scope>
    <source>
        <strain evidence="5 6">BN140010</strain>
    </source>
</reference>
<evidence type="ECO:0000256" key="1">
    <source>
        <dbReference type="ARBA" id="ARBA00023015"/>
    </source>
</evidence>
<accession>A0ABT3JDT2</accession>
<keyword evidence="2" id="KW-0238">DNA-binding</keyword>
<feature type="domain" description="HTH araC/xylS-type" evidence="4">
    <location>
        <begin position="202"/>
        <end position="300"/>
    </location>
</feature>
<evidence type="ECO:0000259" key="4">
    <source>
        <dbReference type="PROSITE" id="PS01124"/>
    </source>
</evidence>
<dbReference type="RefSeq" id="WP_264881380.1">
    <property type="nucleotide sequence ID" value="NZ_JAPDOB010000001.1"/>
</dbReference>
<evidence type="ECO:0000313" key="5">
    <source>
        <dbReference type="EMBL" id="MCW3797225.1"/>
    </source>
</evidence>
<dbReference type="InterPro" id="IPR050204">
    <property type="entry name" value="AraC_XylS_family_regulators"/>
</dbReference>
<dbReference type="EMBL" id="JAPDOB010000001">
    <property type="protein sequence ID" value="MCW3797225.1"/>
    <property type="molecule type" value="Genomic_DNA"/>
</dbReference>
<keyword evidence="6" id="KW-1185">Reference proteome</keyword>
<gene>
    <name evidence="5" type="ORF">OMW55_05305</name>
</gene>
<dbReference type="Proteomes" id="UP001526246">
    <property type="component" value="Unassembled WGS sequence"/>
</dbReference>
<dbReference type="SMART" id="SM00342">
    <property type="entry name" value="HTH_ARAC"/>
    <property type="match status" value="1"/>
</dbReference>
<dbReference type="PROSITE" id="PS01124">
    <property type="entry name" value="HTH_ARAC_FAMILY_2"/>
    <property type="match status" value="1"/>
</dbReference>